<accession>A0A917MXV6</accession>
<dbReference type="NCBIfam" id="TIGR00755">
    <property type="entry name" value="ksgA"/>
    <property type="match status" value="1"/>
</dbReference>
<dbReference type="AlphaFoldDB" id="A0A917MXV6"/>
<comment type="function">
    <text evidence="7">Specifically dimethylates two adjacent adenosines (A1518 and A1519) in the loop of a conserved hairpin near the 3'-end of 16S rRNA in the 30S particle. May play a critical role in biogenesis of 30S subunits.</text>
</comment>
<dbReference type="InterPro" id="IPR029063">
    <property type="entry name" value="SAM-dependent_MTases_sf"/>
</dbReference>
<dbReference type="CDD" id="cd02440">
    <property type="entry name" value="AdoMet_MTases"/>
    <property type="match status" value="1"/>
</dbReference>
<evidence type="ECO:0000313" key="11">
    <source>
        <dbReference type="Proteomes" id="UP000627292"/>
    </source>
</evidence>
<dbReference type="InterPro" id="IPR023165">
    <property type="entry name" value="rRNA_Ade_diMease-like_C"/>
</dbReference>
<dbReference type="SMART" id="SM00650">
    <property type="entry name" value="rADc"/>
    <property type="match status" value="1"/>
</dbReference>
<dbReference type="InterPro" id="IPR020596">
    <property type="entry name" value="rRNA_Ade_Mease_Trfase_CS"/>
</dbReference>
<feature type="binding site" evidence="7 8">
    <location>
        <position position="61"/>
    </location>
    <ligand>
        <name>S-adenosyl-L-methionine</name>
        <dbReference type="ChEBI" id="CHEBI:59789"/>
    </ligand>
</feature>
<comment type="subcellular location">
    <subcellularLocation>
        <location evidence="7">Cytoplasm</location>
    </subcellularLocation>
</comment>
<dbReference type="Gene3D" id="1.10.8.100">
    <property type="entry name" value="Ribosomal RNA adenine dimethylase-like, domain 2"/>
    <property type="match status" value="1"/>
</dbReference>
<evidence type="ECO:0000256" key="4">
    <source>
        <dbReference type="ARBA" id="ARBA00022679"/>
    </source>
</evidence>
<organism evidence="10 11">
    <name type="scientific">Filimonas zeae</name>
    <dbReference type="NCBI Taxonomy" id="1737353"/>
    <lineage>
        <taxon>Bacteria</taxon>
        <taxon>Pseudomonadati</taxon>
        <taxon>Bacteroidota</taxon>
        <taxon>Chitinophagia</taxon>
        <taxon>Chitinophagales</taxon>
        <taxon>Chitinophagaceae</taxon>
        <taxon>Filimonas</taxon>
    </lineage>
</organism>
<evidence type="ECO:0000256" key="6">
    <source>
        <dbReference type="ARBA" id="ARBA00022884"/>
    </source>
</evidence>
<comment type="caution">
    <text evidence="7 8">Lacks conserved residue(s) required for the propagation of feature annotation.</text>
</comment>
<dbReference type="PANTHER" id="PTHR11727">
    <property type="entry name" value="DIMETHYLADENOSINE TRANSFERASE"/>
    <property type="match status" value="1"/>
</dbReference>
<keyword evidence="5 7" id="KW-0949">S-adenosyl-L-methionine</keyword>
<feature type="binding site" evidence="7 8">
    <location>
        <position position="12"/>
    </location>
    <ligand>
        <name>S-adenosyl-L-methionine</name>
        <dbReference type="ChEBI" id="CHEBI:59789"/>
    </ligand>
</feature>
<keyword evidence="11" id="KW-1185">Reference proteome</keyword>
<feature type="domain" description="Ribosomal RNA adenine methylase transferase N-terminal" evidence="9">
    <location>
        <begin position="19"/>
        <end position="187"/>
    </location>
</feature>
<dbReference type="GO" id="GO:0003723">
    <property type="term" value="F:RNA binding"/>
    <property type="evidence" value="ECO:0007669"/>
    <property type="project" value="UniProtKB-UniRule"/>
</dbReference>
<dbReference type="SUPFAM" id="SSF53335">
    <property type="entry name" value="S-adenosyl-L-methionine-dependent methyltransferases"/>
    <property type="match status" value="1"/>
</dbReference>
<evidence type="ECO:0000256" key="8">
    <source>
        <dbReference type="PROSITE-ProRule" id="PRU01026"/>
    </source>
</evidence>
<evidence type="ECO:0000256" key="7">
    <source>
        <dbReference type="HAMAP-Rule" id="MF_00607"/>
    </source>
</evidence>
<keyword evidence="6 7" id="KW-0694">RNA-binding</keyword>
<keyword evidence="2 7" id="KW-0698">rRNA processing</keyword>
<evidence type="ECO:0000256" key="5">
    <source>
        <dbReference type="ARBA" id="ARBA00022691"/>
    </source>
</evidence>
<evidence type="ECO:0000259" key="9">
    <source>
        <dbReference type="SMART" id="SM00650"/>
    </source>
</evidence>
<comment type="catalytic activity">
    <reaction evidence="7">
        <text>adenosine(1518)/adenosine(1519) in 16S rRNA + 4 S-adenosyl-L-methionine = N(6)-dimethyladenosine(1518)/N(6)-dimethyladenosine(1519) in 16S rRNA + 4 S-adenosyl-L-homocysteine + 4 H(+)</text>
        <dbReference type="Rhea" id="RHEA:19609"/>
        <dbReference type="Rhea" id="RHEA-COMP:10232"/>
        <dbReference type="Rhea" id="RHEA-COMP:10233"/>
        <dbReference type="ChEBI" id="CHEBI:15378"/>
        <dbReference type="ChEBI" id="CHEBI:57856"/>
        <dbReference type="ChEBI" id="CHEBI:59789"/>
        <dbReference type="ChEBI" id="CHEBI:74411"/>
        <dbReference type="ChEBI" id="CHEBI:74493"/>
        <dbReference type="EC" id="2.1.1.182"/>
    </reaction>
</comment>
<sequence length="252" mass="29002">MQYTLKKSLGQHFLRDENICRRIADAIQQQSFTQLLEVGPGGGALTKYLLQFKDIDFKAVELDEEKVVYLEHTYPELKGRIIHQSFLDAQPPFEGSFMVVGNFPYNISSQILFKVLDWKDQVPHVVGMFQKEVAQRVASKPGSKVYGVISVLIQAFYNVEYLFDVPQECFNPPPKVMSGVILLTRKTELVDMRSHKHFVNLVKTAFNQRRKTLRNAARSLFTEDVLQNPIFDKRAEQLSLEDFAALTFSMNY</sequence>
<reference evidence="10" key="1">
    <citation type="journal article" date="2014" name="Int. J. Syst. Evol. Microbiol.">
        <title>Complete genome sequence of Corynebacterium casei LMG S-19264T (=DSM 44701T), isolated from a smear-ripened cheese.</title>
        <authorList>
            <consortium name="US DOE Joint Genome Institute (JGI-PGF)"/>
            <person name="Walter F."/>
            <person name="Albersmeier A."/>
            <person name="Kalinowski J."/>
            <person name="Ruckert C."/>
        </authorList>
    </citation>
    <scope>NUCLEOTIDE SEQUENCE</scope>
    <source>
        <strain evidence="10">CGMCC 1.15290</strain>
    </source>
</reference>
<dbReference type="Gene3D" id="3.40.50.150">
    <property type="entry name" value="Vaccinia Virus protein VP39"/>
    <property type="match status" value="1"/>
</dbReference>
<dbReference type="InterPro" id="IPR001737">
    <property type="entry name" value="KsgA/Erm"/>
</dbReference>
<evidence type="ECO:0000256" key="1">
    <source>
        <dbReference type="ARBA" id="ARBA00022490"/>
    </source>
</evidence>
<protein>
    <recommendedName>
        <fullName evidence="7">Ribosomal RNA small subunit methyltransferase A</fullName>
        <ecNumber evidence="7">2.1.1.182</ecNumber>
    </recommendedName>
    <alternativeName>
        <fullName evidence="7">16S rRNA (adenine(1518)-N(6)/adenine(1519)-N(6))-dimethyltransferase</fullName>
    </alternativeName>
    <alternativeName>
        <fullName evidence="7">16S rRNA dimethyladenosine transferase</fullName>
    </alternativeName>
    <alternativeName>
        <fullName evidence="7">16S rRNA dimethylase</fullName>
    </alternativeName>
    <alternativeName>
        <fullName evidence="7">S-adenosylmethionine-6-N', N'-adenosyl(rRNA) dimethyltransferase</fullName>
    </alternativeName>
</protein>
<dbReference type="EC" id="2.1.1.182" evidence="7"/>
<keyword evidence="4 7" id="KW-0808">Transferase</keyword>
<feature type="binding site" evidence="7 8">
    <location>
        <position position="39"/>
    </location>
    <ligand>
        <name>S-adenosyl-L-methionine</name>
        <dbReference type="ChEBI" id="CHEBI:59789"/>
    </ligand>
</feature>
<dbReference type="InterPro" id="IPR011530">
    <property type="entry name" value="rRNA_adenine_dimethylase"/>
</dbReference>
<dbReference type="InterPro" id="IPR020598">
    <property type="entry name" value="rRNA_Ade_methylase_Trfase_N"/>
</dbReference>
<feature type="binding site" evidence="7 8">
    <location>
        <position position="14"/>
    </location>
    <ligand>
        <name>S-adenosyl-L-methionine</name>
        <dbReference type="ChEBI" id="CHEBI:59789"/>
    </ligand>
</feature>
<comment type="caution">
    <text evidence="10">The sequence shown here is derived from an EMBL/GenBank/DDBJ whole genome shotgun (WGS) entry which is preliminary data.</text>
</comment>
<feature type="binding site" evidence="7 8">
    <location>
        <position position="102"/>
    </location>
    <ligand>
        <name>S-adenosyl-L-methionine</name>
        <dbReference type="ChEBI" id="CHEBI:59789"/>
    </ligand>
</feature>
<evidence type="ECO:0000313" key="10">
    <source>
        <dbReference type="EMBL" id="GGH76992.1"/>
    </source>
</evidence>
<reference evidence="10" key="2">
    <citation type="submission" date="2020-09" db="EMBL/GenBank/DDBJ databases">
        <authorList>
            <person name="Sun Q."/>
            <person name="Zhou Y."/>
        </authorList>
    </citation>
    <scope>NUCLEOTIDE SEQUENCE</scope>
    <source>
        <strain evidence="10">CGMCC 1.15290</strain>
    </source>
</reference>
<evidence type="ECO:0000256" key="3">
    <source>
        <dbReference type="ARBA" id="ARBA00022603"/>
    </source>
</evidence>
<dbReference type="Proteomes" id="UP000627292">
    <property type="component" value="Unassembled WGS sequence"/>
</dbReference>
<dbReference type="Pfam" id="PF00398">
    <property type="entry name" value="RrnaAD"/>
    <property type="match status" value="1"/>
</dbReference>
<dbReference type="GO" id="GO:0052908">
    <property type="term" value="F:16S rRNA (adenine(1518)-N(6)/adenine(1519)-N(6))-dimethyltransferase activity"/>
    <property type="evidence" value="ECO:0007669"/>
    <property type="project" value="UniProtKB-EC"/>
</dbReference>
<gene>
    <name evidence="7 10" type="primary">rsmA</name>
    <name evidence="7" type="synonym">ksgA</name>
    <name evidence="10" type="ORF">GCM10011379_42670</name>
</gene>
<dbReference type="RefSeq" id="WP_188956154.1">
    <property type="nucleotide sequence ID" value="NZ_BMIB01000004.1"/>
</dbReference>
<evidence type="ECO:0000256" key="2">
    <source>
        <dbReference type="ARBA" id="ARBA00022552"/>
    </source>
</evidence>
<name>A0A917MXV6_9BACT</name>
<proteinExistence type="inferred from homology"/>
<dbReference type="PANTHER" id="PTHR11727:SF7">
    <property type="entry name" value="DIMETHYLADENOSINE TRANSFERASE-RELATED"/>
    <property type="match status" value="1"/>
</dbReference>
<dbReference type="GO" id="GO:0005829">
    <property type="term" value="C:cytosol"/>
    <property type="evidence" value="ECO:0007669"/>
    <property type="project" value="TreeGrafter"/>
</dbReference>
<keyword evidence="1 7" id="KW-0963">Cytoplasm</keyword>
<dbReference type="HAMAP" id="MF_00607">
    <property type="entry name" value="16SrRNA_methyltr_A"/>
    <property type="match status" value="1"/>
</dbReference>
<dbReference type="EMBL" id="BMIB01000004">
    <property type="protein sequence ID" value="GGH76992.1"/>
    <property type="molecule type" value="Genomic_DNA"/>
</dbReference>
<dbReference type="PROSITE" id="PS01131">
    <property type="entry name" value="RRNA_A_DIMETH"/>
    <property type="match status" value="1"/>
</dbReference>
<comment type="similarity">
    <text evidence="7">Belongs to the class I-like SAM-binding methyltransferase superfamily. rRNA adenine N(6)-methyltransferase family. RsmA subfamily.</text>
</comment>
<dbReference type="PROSITE" id="PS51689">
    <property type="entry name" value="SAM_RNA_A_N6_MT"/>
    <property type="match status" value="1"/>
</dbReference>
<keyword evidence="3 7" id="KW-0489">Methyltransferase</keyword>